<dbReference type="PANTHER" id="PTHR43537">
    <property type="entry name" value="TRANSCRIPTIONAL REGULATOR, GNTR FAMILY"/>
    <property type="match status" value="1"/>
</dbReference>
<keyword evidence="3" id="KW-0804">Transcription</keyword>
<dbReference type="InterPro" id="IPR000524">
    <property type="entry name" value="Tscrpt_reg_HTH_GntR"/>
</dbReference>
<dbReference type="SMART" id="SM00345">
    <property type="entry name" value="HTH_GNTR"/>
    <property type="match status" value="1"/>
</dbReference>
<accession>E8LLS9</accession>
<dbReference type="Pfam" id="PF07729">
    <property type="entry name" value="FCD"/>
    <property type="match status" value="1"/>
</dbReference>
<dbReference type="AlphaFoldDB" id="E8LLS9"/>
<proteinExistence type="predicted"/>
<comment type="caution">
    <text evidence="5">The sequence shown here is derived from an EMBL/GenBank/DDBJ whole genome shotgun (WGS) entry which is preliminary data.</text>
</comment>
<dbReference type="PRINTS" id="PR00035">
    <property type="entry name" value="HTHGNTR"/>
</dbReference>
<protein>
    <submittedName>
        <fullName evidence="5">FCD domain protein</fullName>
    </submittedName>
</protein>
<dbReference type="InterPro" id="IPR008920">
    <property type="entry name" value="TF_FadR/GntR_C"/>
</dbReference>
<organism evidence="5 6">
    <name type="scientific">Succinatimonas hippei (strain DSM 22608 / JCM 16073 / KCTC 15190 / YIT 12066)</name>
    <dbReference type="NCBI Taxonomy" id="762983"/>
    <lineage>
        <taxon>Bacteria</taxon>
        <taxon>Pseudomonadati</taxon>
        <taxon>Pseudomonadota</taxon>
        <taxon>Gammaproteobacteria</taxon>
        <taxon>Aeromonadales</taxon>
        <taxon>Succinivibrionaceae</taxon>
        <taxon>Succinatimonas</taxon>
    </lineage>
</organism>
<dbReference type="InterPro" id="IPR011711">
    <property type="entry name" value="GntR_C"/>
</dbReference>
<dbReference type="PANTHER" id="PTHR43537:SF47">
    <property type="entry name" value="REGULATORY PROTEIN GNTR HTH"/>
    <property type="match status" value="1"/>
</dbReference>
<dbReference type="SUPFAM" id="SSF48008">
    <property type="entry name" value="GntR ligand-binding domain-like"/>
    <property type="match status" value="1"/>
</dbReference>
<dbReference type="STRING" id="762983.HMPREF9444_01700"/>
<dbReference type="Pfam" id="PF00392">
    <property type="entry name" value="GntR"/>
    <property type="match status" value="1"/>
</dbReference>
<dbReference type="eggNOG" id="COG2186">
    <property type="taxonomic scope" value="Bacteria"/>
</dbReference>
<name>E8LLS9_SUCHY</name>
<dbReference type="CDD" id="cd07377">
    <property type="entry name" value="WHTH_GntR"/>
    <property type="match status" value="1"/>
</dbReference>
<feature type="domain" description="HTH gntR-type" evidence="4">
    <location>
        <begin position="6"/>
        <end position="74"/>
    </location>
</feature>
<dbReference type="RefSeq" id="WP_009143867.1">
    <property type="nucleotide sequence ID" value="NZ_GL831045.1"/>
</dbReference>
<dbReference type="OrthoDB" id="5450856at2"/>
<dbReference type="Gene3D" id="1.10.10.10">
    <property type="entry name" value="Winged helix-like DNA-binding domain superfamily/Winged helix DNA-binding domain"/>
    <property type="match status" value="1"/>
</dbReference>
<dbReference type="Gene3D" id="1.20.120.530">
    <property type="entry name" value="GntR ligand-binding domain-like"/>
    <property type="match status" value="1"/>
</dbReference>
<gene>
    <name evidence="5" type="ORF">HMPREF9444_01700</name>
</gene>
<evidence type="ECO:0000256" key="3">
    <source>
        <dbReference type="ARBA" id="ARBA00023163"/>
    </source>
</evidence>
<dbReference type="SMART" id="SM00895">
    <property type="entry name" value="FCD"/>
    <property type="match status" value="1"/>
</dbReference>
<dbReference type="HOGENOM" id="CLU_017584_9_1_6"/>
<keyword evidence="2" id="KW-0238">DNA-binding</keyword>
<evidence type="ECO:0000313" key="5">
    <source>
        <dbReference type="EMBL" id="EFY06521.1"/>
    </source>
</evidence>
<dbReference type="SUPFAM" id="SSF46785">
    <property type="entry name" value="Winged helix' DNA-binding domain"/>
    <property type="match status" value="1"/>
</dbReference>
<sequence>MKIIKTSVTQQIIEYIKENIQNGSWKVGEKIPSEPSLVEELGVSRASLRVAIQQYVALGVLRSEQGKGTFLESSDLDAVLGNKNSISFSDFSNIEKVLEFRRILEPEATYMAAKKPKEDLDRLISILRKNYEVMEKSVGKAADFIAADMNFHREIAFASGNEIIGNTIAFVFANTFKWHQQINDYFGFTDGIWFHSEILKALESGNAKKAKNLMERHMTHAIDELNAQKD</sequence>
<reference evidence="5 6" key="1">
    <citation type="submission" date="2011-01" db="EMBL/GenBank/DDBJ databases">
        <authorList>
            <person name="Weinstock G."/>
            <person name="Sodergren E."/>
            <person name="Clifton S."/>
            <person name="Fulton L."/>
            <person name="Fulton B."/>
            <person name="Courtney L."/>
            <person name="Fronick C."/>
            <person name="Harrison M."/>
            <person name="Strong C."/>
            <person name="Farmer C."/>
            <person name="Delahaunty K."/>
            <person name="Markovic C."/>
            <person name="Hall O."/>
            <person name="Minx P."/>
            <person name="Tomlinson C."/>
            <person name="Mitreva M."/>
            <person name="Hou S."/>
            <person name="Chen J."/>
            <person name="Wollam A."/>
            <person name="Pepin K.H."/>
            <person name="Johnson M."/>
            <person name="Bhonagiri V."/>
            <person name="Zhang X."/>
            <person name="Suruliraj S."/>
            <person name="Warren W."/>
            <person name="Chinwalla A."/>
            <person name="Mardis E.R."/>
            <person name="Wilson R.K."/>
        </authorList>
    </citation>
    <scope>NUCLEOTIDE SEQUENCE [LARGE SCALE GENOMIC DNA]</scope>
    <source>
        <strain evidence="6">DSM 22608 / JCM 16073 / KCTC 15190 / YIT 12066</strain>
    </source>
</reference>
<evidence type="ECO:0000259" key="4">
    <source>
        <dbReference type="PROSITE" id="PS50949"/>
    </source>
</evidence>
<dbReference type="GO" id="GO:0003700">
    <property type="term" value="F:DNA-binding transcription factor activity"/>
    <property type="evidence" value="ECO:0007669"/>
    <property type="project" value="InterPro"/>
</dbReference>
<evidence type="ECO:0000313" key="6">
    <source>
        <dbReference type="Proteomes" id="UP000018458"/>
    </source>
</evidence>
<dbReference type="InterPro" id="IPR036390">
    <property type="entry name" value="WH_DNA-bd_sf"/>
</dbReference>
<keyword evidence="1" id="KW-0805">Transcription regulation</keyword>
<evidence type="ECO:0000256" key="1">
    <source>
        <dbReference type="ARBA" id="ARBA00023015"/>
    </source>
</evidence>
<dbReference type="Proteomes" id="UP000018458">
    <property type="component" value="Unassembled WGS sequence"/>
</dbReference>
<dbReference type="GO" id="GO:0003677">
    <property type="term" value="F:DNA binding"/>
    <property type="evidence" value="ECO:0007669"/>
    <property type="project" value="UniProtKB-KW"/>
</dbReference>
<dbReference type="PROSITE" id="PS50949">
    <property type="entry name" value="HTH_GNTR"/>
    <property type="match status" value="1"/>
</dbReference>
<keyword evidence="6" id="KW-1185">Reference proteome</keyword>
<dbReference type="EMBL" id="AEVO01000114">
    <property type="protein sequence ID" value="EFY06521.1"/>
    <property type="molecule type" value="Genomic_DNA"/>
</dbReference>
<dbReference type="InterPro" id="IPR036388">
    <property type="entry name" value="WH-like_DNA-bd_sf"/>
</dbReference>
<evidence type="ECO:0000256" key="2">
    <source>
        <dbReference type="ARBA" id="ARBA00023125"/>
    </source>
</evidence>